<gene>
    <name evidence="3" type="ORF">A1Q1_05797</name>
</gene>
<protein>
    <recommendedName>
        <fullName evidence="2">Glycosyl transferase CAP10 domain-containing protein</fullName>
    </recommendedName>
</protein>
<comment type="caution">
    <text evidence="3">The sequence shown here is derived from an EMBL/GenBank/DDBJ whole genome shotgun (WGS) entry which is preliminary data.</text>
</comment>
<proteinExistence type="predicted"/>
<dbReference type="PANTHER" id="PTHR12203">
    <property type="entry name" value="KDEL LYS-ASP-GLU-LEU CONTAINING - RELATED"/>
    <property type="match status" value="1"/>
</dbReference>
<evidence type="ECO:0000259" key="2">
    <source>
        <dbReference type="SMART" id="SM00672"/>
    </source>
</evidence>
<accession>J5Q5Z2</accession>
<dbReference type="PROSITE" id="PS00092">
    <property type="entry name" value="N6_MTASE"/>
    <property type="match status" value="1"/>
</dbReference>
<reference evidence="3 4" key="1">
    <citation type="journal article" date="2012" name="Eukaryot. Cell">
        <title>Draft genome sequence of CBS 2479, the standard type strain of Trichosporon asahii.</title>
        <authorList>
            <person name="Yang R.Y."/>
            <person name="Li H.T."/>
            <person name="Zhu H."/>
            <person name="Zhou G.P."/>
            <person name="Wang M."/>
            <person name="Wang L."/>
        </authorList>
    </citation>
    <scope>NUCLEOTIDE SEQUENCE [LARGE SCALE GENOMIC DNA]</scope>
    <source>
        <strain evidence="4">ATCC 90039 / CBS 2479 / JCM 2466 / KCTC 7840 / NCYC 2677 / UAMH 7654</strain>
    </source>
</reference>
<dbReference type="Proteomes" id="UP000002748">
    <property type="component" value="Unassembled WGS sequence"/>
</dbReference>
<dbReference type="Pfam" id="PF05686">
    <property type="entry name" value="Glyco_transf_90"/>
    <property type="match status" value="1"/>
</dbReference>
<sequence length="661" mass="75216">MIRSTRIFIFLGLACFLFTLHLFYSEHHRQQPTQRSFTDDVEPVNYIGGGRATAAAAAARAAEEPASLYDNLELEQEYFTTDSRSQPQHPLKSPNQDFHYEGVSIDEKGLMAFDPALHDKHPVELLIERGRAQAKAIDERIASVKTLEDAVADYEKAWGMKPPKGFDNWFKFTQETGSVSVPSMFPLAHRPFQQFLSLTPKEIKDRIEVGANKKGPLWTFTFVPDGQGDEGTQTDEDGTWEPEDWHTRGRGRVKPSNTLTLILPILAKLPEEFFTQDPPVTMLFNNEDGPAGRIHQKVQERGETLGRAGKHWPETQLKAAEQAMRWTAGWHWTCPDGSPLRESAADKVLNDEGGSDSSSQLKTFVADFYKSTDICYNPEIRELHASAIADYRMPANPLVPQISVCRMMRNNDIVGVPLDAVYQNPPFVPWAQKSNDKVLWRGSPTGIFHNKQMPWRQAQRERLHFLANNKSDAAVPVLVSGLEGLRVKEFPVNQMNEAWFDIGLFGGPAQCSHEDGSCAEMDAEFEWRPSVRGNQALEYKYVVDVDGNGWSSRFRRLLKSNHVVLKSTLFPEWFNDLLVPWYHYVPIRFDYGDLYDVMAFFKGAPDGSTKGRDDLAEEIAKNAHTFVDSHWRVPDMESFMMLVMLEYWRLVSDDRKAMSYP</sequence>
<evidence type="ECO:0000256" key="1">
    <source>
        <dbReference type="SAM" id="MobiDB-lite"/>
    </source>
</evidence>
<dbReference type="RefSeq" id="XP_014176481.1">
    <property type="nucleotide sequence ID" value="XM_014321006.1"/>
</dbReference>
<feature type="region of interest" description="Disordered" evidence="1">
    <location>
        <begin position="222"/>
        <end position="243"/>
    </location>
</feature>
<dbReference type="InterPro" id="IPR002052">
    <property type="entry name" value="DNA_methylase_N6_adenine_CS"/>
</dbReference>
<dbReference type="VEuPathDB" id="FungiDB:A1Q1_05797"/>
<dbReference type="HOGENOM" id="CLU_005027_3_2_1"/>
<dbReference type="GO" id="GO:0003676">
    <property type="term" value="F:nucleic acid binding"/>
    <property type="evidence" value="ECO:0007669"/>
    <property type="project" value="InterPro"/>
</dbReference>
<dbReference type="GO" id="GO:0008168">
    <property type="term" value="F:methyltransferase activity"/>
    <property type="evidence" value="ECO:0007669"/>
    <property type="project" value="InterPro"/>
</dbReference>
<evidence type="ECO:0000313" key="4">
    <source>
        <dbReference type="Proteomes" id="UP000002748"/>
    </source>
</evidence>
<dbReference type="OrthoDB" id="541052at2759"/>
<dbReference type="GeneID" id="25989309"/>
<dbReference type="GO" id="GO:0032259">
    <property type="term" value="P:methylation"/>
    <property type="evidence" value="ECO:0007669"/>
    <property type="project" value="InterPro"/>
</dbReference>
<organism evidence="3 4">
    <name type="scientific">Trichosporon asahii var. asahii (strain ATCC 90039 / CBS 2479 / JCM 2466 / KCTC 7840 / NBRC 103889/ NCYC 2677 / UAMH 7654)</name>
    <name type="common">Yeast</name>
    <dbReference type="NCBI Taxonomy" id="1186058"/>
    <lineage>
        <taxon>Eukaryota</taxon>
        <taxon>Fungi</taxon>
        <taxon>Dikarya</taxon>
        <taxon>Basidiomycota</taxon>
        <taxon>Agaricomycotina</taxon>
        <taxon>Tremellomycetes</taxon>
        <taxon>Trichosporonales</taxon>
        <taxon>Trichosporonaceae</taxon>
        <taxon>Trichosporon</taxon>
    </lineage>
</organism>
<dbReference type="InterPro" id="IPR051091">
    <property type="entry name" value="O-Glucosyltr/Glycosyltrsf_90"/>
</dbReference>
<dbReference type="PANTHER" id="PTHR12203:SF118">
    <property type="entry name" value="BETA-1,2-XYLOSYLTRANSFERASE 1"/>
    <property type="match status" value="1"/>
</dbReference>
<dbReference type="SMART" id="SM00672">
    <property type="entry name" value="CAP10"/>
    <property type="match status" value="1"/>
</dbReference>
<dbReference type="EMBL" id="ALBS01000322">
    <property type="protein sequence ID" value="EJT45648.1"/>
    <property type="molecule type" value="Genomic_DNA"/>
</dbReference>
<dbReference type="AlphaFoldDB" id="J5Q5Z2"/>
<dbReference type="KEGG" id="tasa:A1Q1_05797"/>
<evidence type="ECO:0000313" key="3">
    <source>
        <dbReference type="EMBL" id="EJT45648.1"/>
    </source>
</evidence>
<feature type="domain" description="Glycosyl transferase CAP10" evidence="2">
    <location>
        <begin position="364"/>
        <end position="648"/>
    </location>
</feature>
<dbReference type="InterPro" id="IPR006598">
    <property type="entry name" value="CAP10"/>
</dbReference>
<feature type="compositionally biased region" description="Acidic residues" evidence="1">
    <location>
        <begin position="232"/>
        <end position="242"/>
    </location>
</feature>
<name>J5Q5Z2_TRIAS</name>